<reference evidence="11" key="1">
    <citation type="submission" date="2021-02" db="EMBL/GenBank/DDBJ databases">
        <authorList>
            <person name="Nowell W R."/>
        </authorList>
    </citation>
    <scope>NUCLEOTIDE SEQUENCE</scope>
</reference>
<comment type="function">
    <text evidence="9">Cytochromes P450 are a group of heme-thiolate monooxygenases. They oxidize a variety of structurally unrelated compounds, including steroids, fatty acids, and xenobiotics.</text>
</comment>
<dbReference type="Gene3D" id="1.10.600.10">
    <property type="entry name" value="Farnesyl Diphosphate Synthase"/>
    <property type="match status" value="1"/>
</dbReference>
<dbReference type="SUPFAM" id="SSF48264">
    <property type="entry name" value="Cytochrome P450"/>
    <property type="match status" value="1"/>
</dbReference>
<dbReference type="InterPro" id="IPR050705">
    <property type="entry name" value="Cytochrome_P450_3A"/>
</dbReference>
<comment type="cofactor">
    <cofactor evidence="1 10">
        <name>heme</name>
        <dbReference type="ChEBI" id="CHEBI:30413"/>
    </cofactor>
</comment>
<evidence type="ECO:0000256" key="6">
    <source>
        <dbReference type="ARBA" id="ARBA00023002"/>
    </source>
</evidence>
<dbReference type="PANTHER" id="PTHR24302:SF15">
    <property type="entry name" value="FATTY-ACID PEROXYGENASE"/>
    <property type="match status" value="1"/>
</dbReference>
<accession>A0A815P1M9</accession>
<evidence type="ECO:0000256" key="1">
    <source>
        <dbReference type="ARBA" id="ARBA00001971"/>
    </source>
</evidence>
<dbReference type="AlphaFoldDB" id="A0A815P1M9"/>
<dbReference type="InterPro" id="IPR008949">
    <property type="entry name" value="Isoprenoid_synthase_dom_sf"/>
</dbReference>
<comment type="caution">
    <text evidence="11">The sequence shown here is derived from an EMBL/GenBank/DDBJ whole genome shotgun (WGS) entry which is preliminary data.</text>
</comment>
<dbReference type="PRINTS" id="PR00385">
    <property type="entry name" value="P450"/>
</dbReference>
<dbReference type="GO" id="GO:0020037">
    <property type="term" value="F:heme binding"/>
    <property type="evidence" value="ECO:0007669"/>
    <property type="project" value="InterPro"/>
</dbReference>
<evidence type="ECO:0000256" key="3">
    <source>
        <dbReference type="ARBA" id="ARBA00010617"/>
    </source>
</evidence>
<evidence type="ECO:0008006" key="14">
    <source>
        <dbReference type="Google" id="ProtNLM"/>
    </source>
</evidence>
<comment type="similarity">
    <text evidence="2">Belongs to the terpene synthase family.</text>
</comment>
<dbReference type="InterPro" id="IPR001128">
    <property type="entry name" value="Cyt_P450"/>
</dbReference>
<keyword evidence="8" id="KW-0503">Monooxygenase</keyword>
<organism evidence="11 13">
    <name type="scientific">Adineta steineri</name>
    <dbReference type="NCBI Taxonomy" id="433720"/>
    <lineage>
        <taxon>Eukaryota</taxon>
        <taxon>Metazoa</taxon>
        <taxon>Spiralia</taxon>
        <taxon>Gnathifera</taxon>
        <taxon>Rotifera</taxon>
        <taxon>Eurotatoria</taxon>
        <taxon>Bdelloidea</taxon>
        <taxon>Adinetida</taxon>
        <taxon>Adinetidae</taxon>
        <taxon>Adineta</taxon>
    </lineage>
</organism>
<dbReference type="InterPro" id="IPR002401">
    <property type="entry name" value="Cyt_P450_E_grp-I"/>
</dbReference>
<dbReference type="Proteomes" id="UP000663845">
    <property type="component" value="Unassembled WGS sequence"/>
</dbReference>
<dbReference type="InterPro" id="IPR034686">
    <property type="entry name" value="Terpene_cyclase-like_2"/>
</dbReference>
<evidence type="ECO:0000256" key="4">
    <source>
        <dbReference type="ARBA" id="ARBA00022617"/>
    </source>
</evidence>
<evidence type="ECO:0000313" key="13">
    <source>
        <dbReference type="Proteomes" id="UP000663845"/>
    </source>
</evidence>
<dbReference type="Gene3D" id="1.10.630.10">
    <property type="entry name" value="Cytochrome P450"/>
    <property type="match status" value="1"/>
</dbReference>
<dbReference type="SUPFAM" id="SSF48576">
    <property type="entry name" value="Terpenoid synthases"/>
    <property type="match status" value="1"/>
</dbReference>
<proteinExistence type="inferred from homology"/>
<evidence type="ECO:0000256" key="2">
    <source>
        <dbReference type="ARBA" id="ARBA00006333"/>
    </source>
</evidence>
<evidence type="ECO:0000256" key="9">
    <source>
        <dbReference type="ARBA" id="ARBA00043906"/>
    </source>
</evidence>
<dbReference type="GO" id="GO:0010333">
    <property type="term" value="F:terpene synthase activity"/>
    <property type="evidence" value="ECO:0007669"/>
    <property type="project" value="InterPro"/>
</dbReference>
<dbReference type="InterPro" id="IPR036396">
    <property type="entry name" value="Cyt_P450_sf"/>
</dbReference>
<comment type="similarity">
    <text evidence="3">Belongs to the cytochrome P450 family.</text>
</comment>
<dbReference type="GO" id="GO:0005506">
    <property type="term" value="F:iron ion binding"/>
    <property type="evidence" value="ECO:0007669"/>
    <property type="project" value="InterPro"/>
</dbReference>
<protein>
    <recommendedName>
        <fullName evidence="14">Cytochrome P450</fullName>
    </recommendedName>
</protein>
<dbReference type="Proteomes" id="UP000663844">
    <property type="component" value="Unassembled WGS sequence"/>
</dbReference>
<feature type="binding site" description="axial binding residue" evidence="10">
    <location>
        <position position="774"/>
    </location>
    <ligand>
        <name>heme</name>
        <dbReference type="ChEBI" id="CHEBI:30413"/>
    </ligand>
    <ligandPart>
        <name>Fe</name>
        <dbReference type="ChEBI" id="CHEBI:18248"/>
    </ligandPart>
</feature>
<dbReference type="Pfam" id="PF19086">
    <property type="entry name" value="Terpene_syn_C_2"/>
    <property type="match status" value="1"/>
</dbReference>
<evidence type="ECO:0000313" key="12">
    <source>
        <dbReference type="EMBL" id="CAF3989461.1"/>
    </source>
</evidence>
<keyword evidence="7 10" id="KW-0408">Iron</keyword>
<dbReference type="PRINTS" id="PR00463">
    <property type="entry name" value="EP450I"/>
</dbReference>
<evidence type="ECO:0000256" key="7">
    <source>
        <dbReference type="ARBA" id="ARBA00023004"/>
    </source>
</evidence>
<dbReference type="SFLD" id="SFLDG01020">
    <property type="entry name" value="Terpene_Cyclase_Like_2"/>
    <property type="match status" value="1"/>
</dbReference>
<keyword evidence="4 10" id="KW-0349">Heme</keyword>
<name>A0A815P1M9_9BILA</name>
<dbReference type="PROSITE" id="PS00086">
    <property type="entry name" value="CYTOCHROME_P450"/>
    <property type="match status" value="1"/>
</dbReference>
<dbReference type="PANTHER" id="PTHR24302">
    <property type="entry name" value="CYTOCHROME P450 FAMILY 3"/>
    <property type="match status" value="1"/>
</dbReference>
<evidence type="ECO:0000256" key="10">
    <source>
        <dbReference type="PIRSR" id="PIRSR602401-1"/>
    </source>
</evidence>
<dbReference type="GO" id="GO:0008299">
    <property type="term" value="P:isoprenoid biosynthetic process"/>
    <property type="evidence" value="ECO:0007669"/>
    <property type="project" value="UniProtKB-ARBA"/>
</dbReference>
<dbReference type="GO" id="GO:0008395">
    <property type="term" value="F:steroid hydroxylase activity"/>
    <property type="evidence" value="ECO:0007669"/>
    <property type="project" value="TreeGrafter"/>
</dbReference>
<keyword evidence="6" id="KW-0560">Oxidoreductase</keyword>
<evidence type="ECO:0000313" key="11">
    <source>
        <dbReference type="EMBL" id="CAF1441930.1"/>
    </source>
</evidence>
<evidence type="ECO:0000256" key="5">
    <source>
        <dbReference type="ARBA" id="ARBA00022723"/>
    </source>
</evidence>
<sequence>MDMVNTNSILLPDLIGTCPFKLEFNPAYESVSHITEAWLNSYGIPYEESEKKYILWSGMVFPRCSQVRLREMCDIWTLLYLADDIMDSAHISEGADRSKQQLYKNMIECLQPVGSFKPLTPFATALHEWWQRILVNITPGCRERFLTAYRAASEASLVQAANEKNRRTVPDLETYIKFRRDTSFGYGVYLTVEYSLELDSLDECWENDTFKYLVDIANDIASWTNDIYSFNIEQSRGDYNLISVLVHADPSLSIQQAIDRAGQMVIDRYADFQRVRSELISWGTKIDTQVEKFVNGLGIVIVGTAVWSFETPRYFGAEREEQRYQYFKQRGISTPPFSFFFGHFKTLWNVPSYYRQLENWTKQYGKIYGIYEGHHPVLVVSDPDFLQEVFIKQFSVFHTRMITMLDNVSHNIVLSNGSIWRRQRHVMNPSFTAMKLRAMSPLINGSISDLMDKLIEQSNIGDEFNIYLYYKRLAMDVICRCAFGIDIDLQHNPNHIYLKKVEEIFGNNTIVKSSIFKMTQLIPAFGNILGRIYLIHNTARKYINTRVLPLISSTIQLDESAVMWLQNRLHIIVEKRQETPIPRKDLLQLMLQVMTKEPIQNTTEDNNKTNYWLSKDEVVSNTLVFMAAGYETTSTALAYATYVLAKHPDVLKKLQDEIDQLPIDSDDNTNDEKIKEYPNYDTVTHLSYMDMFISEVLRMYPIANLTIQRCAMENTVVQGITIEKGTSVHADIYSIHYDRELWGPDDPYIFLPERHKIKRHPMAFMAFGAGPRNCIGMRFALIEMKMLLTRLLREYTILPGEHLESNFNIHEEALIIPEAIWIKLLKR</sequence>
<evidence type="ECO:0000256" key="8">
    <source>
        <dbReference type="ARBA" id="ARBA00023033"/>
    </source>
</evidence>
<keyword evidence="5 10" id="KW-0479">Metal-binding</keyword>
<dbReference type="SFLD" id="SFLDS00005">
    <property type="entry name" value="Isoprenoid_Synthase_Type_I"/>
    <property type="match status" value="1"/>
</dbReference>
<gene>
    <name evidence="11" type="ORF">JYZ213_LOCUS40174</name>
    <name evidence="12" type="ORF">OXD698_LOCUS28859</name>
</gene>
<dbReference type="CDD" id="cd11055">
    <property type="entry name" value="CYP3A-like"/>
    <property type="match status" value="1"/>
</dbReference>
<dbReference type="EMBL" id="CAJOAZ010003166">
    <property type="protein sequence ID" value="CAF3989461.1"/>
    <property type="molecule type" value="Genomic_DNA"/>
</dbReference>
<dbReference type="GO" id="GO:0016705">
    <property type="term" value="F:oxidoreductase activity, acting on paired donors, with incorporation or reduction of molecular oxygen"/>
    <property type="evidence" value="ECO:0007669"/>
    <property type="project" value="InterPro"/>
</dbReference>
<dbReference type="FunFam" id="1.10.630.10:FF:000182">
    <property type="entry name" value="Cytochrome P450 3A4"/>
    <property type="match status" value="1"/>
</dbReference>
<dbReference type="Pfam" id="PF00067">
    <property type="entry name" value="p450"/>
    <property type="match status" value="1"/>
</dbReference>
<dbReference type="InterPro" id="IPR017972">
    <property type="entry name" value="Cyt_P450_CS"/>
</dbReference>
<dbReference type="EMBL" id="CAJNOG010001421">
    <property type="protein sequence ID" value="CAF1441930.1"/>
    <property type="molecule type" value="Genomic_DNA"/>
</dbReference>